<keyword evidence="2" id="KW-1185">Reference proteome</keyword>
<evidence type="ECO:0000313" key="1">
    <source>
        <dbReference type="EMBL" id="EMA28858.1"/>
    </source>
</evidence>
<proteinExistence type="predicted"/>
<organism evidence="1 2">
    <name type="scientific">Haloarcula japonica (strain ATCC 49778 / DSM 6131 / JCM 7785 / NBRC 101032 / NCIMB 13157 / TR-1)</name>
    <dbReference type="NCBI Taxonomy" id="1227453"/>
    <lineage>
        <taxon>Archaea</taxon>
        <taxon>Methanobacteriati</taxon>
        <taxon>Methanobacteriota</taxon>
        <taxon>Stenosarchaea group</taxon>
        <taxon>Halobacteria</taxon>
        <taxon>Halobacteriales</taxon>
        <taxon>Haloarculaceae</taxon>
        <taxon>Haloarcula</taxon>
    </lineage>
</organism>
<comment type="caution">
    <text evidence="1">The sequence shown here is derived from an EMBL/GenBank/DDBJ whole genome shotgun (WGS) entry which is preliminary data.</text>
</comment>
<gene>
    <name evidence="1" type="ORF">C444_15878</name>
</gene>
<dbReference type="PATRIC" id="fig|1227453.3.peg.3132"/>
<dbReference type="eggNOG" id="arCOG08173">
    <property type="taxonomic scope" value="Archaea"/>
</dbReference>
<evidence type="ECO:0000313" key="2">
    <source>
        <dbReference type="Proteomes" id="UP000011524"/>
    </source>
</evidence>
<dbReference type="EMBL" id="AOLY01000039">
    <property type="protein sequence ID" value="EMA28858.1"/>
    <property type="molecule type" value="Genomic_DNA"/>
</dbReference>
<dbReference type="STRING" id="1227453.C444_15878"/>
<sequence length="57" mass="6516">MQTTVVGDDMARRFTIVCDDDQARIIETLSRRYGITEEEVLSQLVELGLEARDEQTV</sequence>
<dbReference type="AlphaFoldDB" id="M0L6X8"/>
<dbReference type="Proteomes" id="UP000011524">
    <property type="component" value="Unassembled WGS sequence"/>
</dbReference>
<reference evidence="1 2" key="1">
    <citation type="journal article" date="2014" name="PLoS Genet.">
        <title>Phylogenetically driven sequencing of extremely halophilic archaea reveals strategies for static and dynamic osmo-response.</title>
        <authorList>
            <person name="Becker E.A."/>
            <person name="Seitzer P.M."/>
            <person name="Tritt A."/>
            <person name="Larsen D."/>
            <person name="Krusor M."/>
            <person name="Yao A.I."/>
            <person name="Wu D."/>
            <person name="Madern D."/>
            <person name="Eisen J.A."/>
            <person name="Darling A.E."/>
            <person name="Facciotti M.T."/>
        </authorList>
    </citation>
    <scope>NUCLEOTIDE SEQUENCE [LARGE SCALE GENOMIC DNA]</scope>
    <source>
        <strain evidence="2">ATCC 49778 / DSM 6131 / JCM 7785 / NBRC 101032 / NCIMB 13157 / TR-1</strain>
    </source>
</reference>
<accession>M0L6X8</accession>
<name>M0L6X8_HALJT</name>
<protein>
    <submittedName>
        <fullName evidence="1">CopG family transcriptional regulator</fullName>
    </submittedName>
</protein>